<dbReference type="Proteomes" id="UP000470404">
    <property type="component" value="Unassembled WGS sequence"/>
</dbReference>
<dbReference type="EMBL" id="FOWC01000002">
    <property type="protein sequence ID" value="SFO63569.1"/>
    <property type="molecule type" value="Genomic_DNA"/>
</dbReference>
<dbReference type="InterPro" id="IPR016166">
    <property type="entry name" value="FAD-bd_PCMH"/>
</dbReference>
<dbReference type="InterPro" id="IPR016167">
    <property type="entry name" value="FAD-bd_PCMH_sub1"/>
</dbReference>
<dbReference type="Pfam" id="PF08031">
    <property type="entry name" value="BBE"/>
    <property type="match status" value="1"/>
</dbReference>
<name>A0A1I5IT25_9PSEU</name>
<evidence type="ECO:0000259" key="6">
    <source>
        <dbReference type="PROSITE" id="PS51387"/>
    </source>
</evidence>
<dbReference type="STRING" id="112413.SAMN05421854_102665"/>
<dbReference type="GO" id="GO:0071949">
    <property type="term" value="F:FAD binding"/>
    <property type="evidence" value="ECO:0007669"/>
    <property type="project" value="InterPro"/>
</dbReference>
<comment type="cofactor">
    <cofactor evidence="1">
        <name>FAD</name>
        <dbReference type="ChEBI" id="CHEBI:57692"/>
    </cofactor>
</comment>
<evidence type="ECO:0000313" key="9">
    <source>
        <dbReference type="Proteomes" id="UP000199137"/>
    </source>
</evidence>
<dbReference type="InterPro" id="IPR016164">
    <property type="entry name" value="FAD-linked_Oxase-like_C"/>
</dbReference>
<protein>
    <submittedName>
        <fullName evidence="7">FAD-binding oxidoreductase</fullName>
    </submittedName>
    <submittedName>
        <fullName evidence="8">FAD/FMN-containing dehydrogenase</fullName>
    </submittedName>
</protein>
<comment type="similarity">
    <text evidence="2">Belongs to the oxygen-dependent FAD-linked oxidoreductase family.</text>
</comment>
<dbReference type="InterPro" id="IPR036318">
    <property type="entry name" value="FAD-bd_PCMH-like_sf"/>
</dbReference>
<dbReference type="EMBL" id="JAAGNC010000068">
    <property type="protein sequence ID" value="NEC56362.1"/>
    <property type="molecule type" value="Genomic_DNA"/>
</dbReference>
<dbReference type="RefSeq" id="WP_161269401.1">
    <property type="nucleotide sequence ID" value="NZ_FOWC01000002.1"/>
</dbReference>
<organism evidence="8 9">
    <name type="scientific">Amycolatopsis rubida</name>
    <dbReference type="NCBI Taxonomy" id="112413"/>
    <lineage>
        <taxon>Bacteria</taxon>
        <taxon>Bacillati</taxon>
        <taxon>Actinomycetota</taxon>
        <taxon>Actinomycetes</taxon>
        <taxon>Pseudonocardiales</taxon>
        <taxon>Pseudonocardiaceae</taxon>
        <taxon>Amycolatopsis</taxon>
    </lineage>
</organism>
<keyword evidence="10" id="KW-1185">Reference proteome</keyword>
<reference evidence="7 10" key="2">
    <citation type="submission" date="2020-01" db="EMBL/GenBank/DDBJ databases">
        <title>Insect and environment-associated Actinomycetes.</title>
        <authorList>
            <person name="Currrie C."/>
            <person name="Chevrette M."/>
            <person name="Carlson C."/>
            <person name="Stubbendieck R."/>
            <person name="Wendt-Pienkowski E."/>
        </authorList>
    </citation>
    <scope>NUCLEOTIDE SEQUENCE [LARGE SCALE GENOMIC DNA]</scope>
    <source>
        <strain evidence="7 10">SID8386</strain>
    </source>
</reference>
<dbReference type="Pfam" id="PF01565">
    <property type="entry name" value="FAD_binding_4"/>
    <property type="match status" value="1"/>
</dbReference>
<evidence type="ECO:0000313" key="8">
    <source>
        <dbReference type="EMBL" id="SFO63569.1"/>
    </source>
</evidence>
<dbReference type="AlphaFoldDB" id="A0A1I5IT25"/>
<dbReference type="InterPro" id="IPR016169">
    <property type="entry name" value="FAD-bd_PCMH_sub2"/>
</dbReference>
<accession>A0A1I5IT25</accession>
<keyword evidence="4" id="KW-0274">FAD</keyword>
<dbReference type="InterPro" id="IPR012951">
    <property type="entry name" value="BBE"/>
</dbReference>
<dbReference type="InterPro" id="IPR006094">
    <property type="entry name" value="Oxid_FAD_bind_N"/>
</dbReference>
<gene>
    <name evidence="7" type="ORF">G3I59_12380</name>
    <name evidence="8" type="ORF">SAMN05421854_102665</name>
</gene>
<evidence type="ECO:0000256" key="4">
    <source>
        <dbReference type="ARBA" id="ARBA00022827"/>
    </source>
</evidence>
<dbReference type="SUPFAM" id="SSF55103">
    <property type="entry name" value="FAD-linked oxidases, C-terminal domain"/>
    <property type="match status" value="1"/>
</dbReference>
<feature type="domain" description="FAD-binding PCMH-type" evidence="6">
    <location>
        <begin position="67"/>
        <end position="236"/>
    </location>
</feature>
<evidence type="ECO:0000256" key="2">
    <source>
        <dbReference type="ARBA" id="ARBA00005466"/>
    </source>
</evidence>
<evidence type="ECO:0000313" key="10">
    <source>
        <dbReference type="Proteomes" id="UP000470404"/>
    </source>
</evidence>
<evidence type="ECO:0000256" key="3">
    <source>
        <dbReference type="ARBA" id="ARBA00022630"/>
    </source>
</evidence>
<dbReference type="Gene3D" id="3.40.462.20">
    <property type="match status" value="1"/>
</dbReference>
<sequence length="476" mass="50371">MTLSRRRLLQLSAVAAGAAAVGTGTVAEAAGREPDWAALRKRLHGALLQRNQAGYEEIRPPFNLLYDDRCPPAIARCTDADDVRKCLEFAAVNTIKFAARSGGHSYVAYSTPGDGLVADLKLMNRVEVRRNGTAVVGAGARLIDVYHALAAEGRALPGGTCGSVGIAGLTLGGGIGVLMRKYGLTCDHLDGAKVVTPRDFRVRSVDPGSDLGWALTGGGGGNFGITTEFTFRTVPAPPRVTVFVVNFPEGSGTDVYGAWQDWVTAAPREFWSNISVLGGPNPAAGVPGCLLGGEQQARELIADLERRAGVKGTVSGFQEMDYLGAMDFWSGSLGRRRFAAASRVLAKKADPARLSALVTGETKIALEINPLDAAVSDVCPTETAFAHRGVFGDVQVYLSADPDVDRETAKHEVNDVQARLAEFATGGAYVNYLNDDQKDWATAYYGVNLPTLRAAAAKYDPSGVLAFEQGLSPRPV</sequence>
<dbReference type="InterPro" id="IPR050416">
    <property type="entry name" value="FAD-linked_Oxidoreductase"/>
</dbReference>
<keyword evidence="3" id="KW-0285">Flavoprotein</keyword>
<dbReference type="PANTHER" id="PTHR42973:SF39">
    <property type="entry name" value="FAD-BINDING PCMH-TYPE DOMAIN-CONTAINING PROTEIN"/>
    <property type="match status" value="1"/>
</dbReference>
<reference evidence="8 9" key="1">
    <citation type="submission" date="2016-10" db="EMBL/GenBank/DDBJ databases">
        <authorList>
            <person name="de Groot N.N."/>
        </authorList>
    </citation>
    <scope>NUCLEOTIDE SEQUENCE [LARGE SCALE GENOMIC DNA]</scope>
    <source>
        <strain evidence="8 9">DSM 44637</strain>
    </source>
</reference>
<evidence type="ECO:0000256" key="1">
    <source>
        <dbReference type="ARBA" id="ARBA00001974"/>
    </source>
</evidence>
<dbReference type="PANTHER" id="PTHR42973">
    <property type="entry name" value="BINDING OXIDOREDUCTASE, PUTATIVE (AFU_ORTHOLOGUE AFUA_1G17690)-RELATED"/>
    <property type="match status" value="1"/>
</dbReference>
<dbReference type="Gene3D" id="3.30.43.10">
    <property type="entry name" value="Uridine Diphospho-n-acetylenolpyruvylglucosamine Reductase, domain 2"/>
    <property type="match status" value="1"/>
</dbReference>
<evidence type="ECO:0000313" key="7">
    <source>
        <dbReference type="EMBL" id="NEC56362.1"/>
    </source>
</evidence>
<evidence type="ECO:0000256" key="5">
    <source>
        <dbReference type="ARBA" id="ARBA00023002"/>
    </source>
</evidence>
<dbReference type="GO" id="GO:0016491">
    <property type="term" value="F:oxidoreductase activity"/>
    <property type="evidence" value="ECO:0007669"/>
    <property type="project" value="UniProtKB-KW"/>
</dbReference>
<dbReference type="PROSITE" id="PS51387">
    <property type="entry name" value="FAD_PCMH"/>
    <property type="match status" value="1"/>
</dbReference>
<keyword evidence="5" id="KW-0560">Oxidoreductase</keyword>
<dbReference type="Proteomes" id="UP000199137">
    <property type="component" value="Unassembled WGS sequence"/>
</dbReference>
<dbReference type="SUPFAM" id="SSF56176">
    <property type="entry name" value="FAD-binding/transporter-associated domain-like"/>
    <property type="match status" value="1"/>
</dbReference>
<proteinExistence type="inferred from homology"/>
<dbReference type="Gene3D" id="3.30.465.10">
    <property type="match status" value="1"/>
</dbReference>
<dbReference type="PROSITE" id="PS51318">
    <property type="entry name" value="TAT"/>
    <property type="match status" value="1"/>
</dbReference>
<dbReference type="InterPro" id="IPR006311">
    <property type="entry name" value="TAT_signal"/>
</dbReference>